<dbReference type="InterPro" id="IPR042110">
    <property type="entry name" value="Adenylosuccinate_synth_dom2"/>
</dbReference>
<dbReference type="Pfam" id="PF00709">
    <property type="entry name" value="Adenylsucc_synt"/>
    <property type="match status" value="1"/>
</dbReference>
<feature type="binding site" description="in other chain" evidence="8">
    <location>
        <begin position="13"/>
        <end position="16"/>
    </location>
    <ligand>
        <name>IMP</name>
        <dbReference type="ChEBI" id="CHEBI:58053"/>
        <note>ligand shared between dimeric partners</note>
    </ligand>
</feature>
<feature type="binding site" description="in other chain" evidence="8">
    <location>
        <position position="218"/>
    </location>
    <ligand>
        <name>IMP</name>
        <dbReference type="ChEBI" id="CHEBI:58053"/>
        <note>ligand shared between dimeric partners</note>
    </ligand>
</feature>
<dbReference type="PROSITE" id="PS00513">
    <property type="entry name" value="ADENYLOSUCCIN_SYN_2"/>
    <property type="match status" value="1"/>
</dbReference>
<name>A0A9D1HNE1_9FIRM</name>
<dbReference type="NCBIfam" id="TIGR00184">
    <property type="entry name" value="purA"/>
    <property type="match status" value="1"/>
</dbReference>
<feature type="binding site" evidence="8">
    <location>
        <position position="13"/>
    </location>
    <ligand>
        <name>Mg(2+)</name>
        <dbReference type="ChEBI" id="CHEBI:18420"/>
    </ligand>
</feature>
<dbReference type="GO" id="GO:0005525">
    <property type="term" value="F:GTP binding"/>
    <property type="evidence" value="ECO:0007669"/>
    <property type="project" value="UniProtKB-UniRule"/>
</dbReference>
<evidence type="ECO:0000256" key="5">
    <source>
        <dbReference type="ARBA" id="ARBA00022755"/>
    </source>
</evidence>
<reference evidence="11" key="2">
    <citation type="journal article" date="2021" name="PeerJ">
        <title>Extensive microbial diversity within the chicken gut microbiome revealed by metagenomics and culture.</title>
        <authorList>
            <person name="Gilroy R."/>
            <person name="Ravi A."/>
            <person name="Getino M."/>
            <person name="Pursley I."/>
            <person name="Horton D.L."/>
            <person name="Alikhan N.F."/>
            <person name="Baker D."/>
            <person name="Gharbi K."/>
            <person name="Hall N."/>
            <person name="Watson M."/>
            <person name="Adriaenssens E.M."/>
            <person name="Foster-Nyarko E."/>
            <person name="Jarju S."/>
            <person name="Secka A."/>
            <person name="Antonio M."/>
            <person name="Oren A."/>
            <person name="Chaudhuri R.R."/>
            <person name="La Ragione R."/>
            <person name="Hildebrand F."/>
            <person name="Pallen M.J."/>
        </authorList>
    </citation>
    <scope>NUCLEOTIDE SEQUENCE</scope>
    <source>
        <strain evidence="11">CHK195-11698</strain>
    </source>
</reference>
<dbReference type="GO" id="GO:0046040">
    <property type="term" value="P:IMP metabolic process"/>
    <property type="evidence" value="ECO:0007669"/>
    <property type="project" value="TreeGrafter"/>
</dbReference>
<evidence type="ECO:0000313" key="11">
    <source>
        <dbReference type="EMBL" id="HIU13862.1"/>
    </source>
</evidence>
<dbReference type="GO" id="GO:0005737">
    <property type="term" value="C:cytoplasm"/>
    <property type="evidence" value="ECO:0007669"/>
    <property type="project" value="UniProtKB-SubCell"/>
</dbReference>
<dbReference type="InterPro" id="IPR001114">
    <property type="entry name" value="Adenylosuccinate_synthetase"/>
</dbReference>
<feature type="binding site" evidence="8">
    <location>
        <begin position="40"/>
        <end position="42"/>
    </location>
    <ligand>
        <name>GTP</name>
        <dbReference type="ChEBI" id="CHEBI:37565"/>
    </ligand>
</feature>
<keyword evidence="3 8" id="KW-0479">Metal-binding</keyword>
<feature type="binding site" description="in other chain" evidence="8">
    <location>
        <position position="297"/>
    </location>
    <ligand>
        <name>IMP</name>
        <dbReference type="ChEBI" id="CHEBI:58053"/>
        <note>ligand shared between dimeric partners</note>
    </ligand>
</feature>
<feature type="binding site" evidence="8">
    <location>
        <position position="40"/>
    </location>
    <ligand>
        <name>Mg(2+)</name>
        <dbReference type="ChEBI" id="CHEBI:18420"/>
    </ligand>
</feature>
<evidence type="ECO:0000256" key="3">
    <source>
        <dbReference type="ARBA" id="ARBA00022723"/>
    </source>
</evidence>
<keyword evidence="6 8" id="KW-0460">Magnesium</keyword>
<feature type="active site" description="Proton donor" evidence="8">
    <location>
        <position position="41"/>
    </location>
</feature>
<evidence type="ECO:0000256" key="8">
    <source>
        <dbReference type="HAMAP-Rule" id="MF_00011"/>
    </source>
</evidence>
<dbReference type="Proteomes" id="UP000824175">
    <property type="component" value="Unassembled WGS sequence"/>
</dbReference>
<dbReference type="GO" id="GO:0004019">
    <property type="term" value="F:adenylosuccinate synthase activity"/>
    <property type="evidence" value="ECO:0007669"/>
    <property type="project" value="UniProtKB-UniRule"/>
</dbReference>
<dbReference type="GO" id="GO:0044208">
    <property type="term" value="P:'de novo' AMP biosynthetic process"/>
    <property type="evidence" value="ECO:0007669"/>
    <property type="project" value="UniProtKB-UniRule"/>
</dbReference>
<keyword evidence="8" id="KW-0963">Cytoplasm</keyword>
<dbReference type="InterPro" id="IPR042111">
    <property type="entry name" value="Adenylosuccinate_synth_dom3"/>
</dbReference>
<feature type="active site" description="Proton acceptor" evidence="8">
    <location>
        <position position="13"/>
    </location>
</feature>
<sequence length="423" mass="46952">MAGIVVVGSQWGDEGKGKVTDYLSSKADIVVRYQGGNNAGHSIEFGGKKFALKLIPSGVFSGHQVILANGMVINPKALIEEMHYLNENGVSTDQILISDRAHVILPYHMEIDAFQETLRGKNNIGTTKKGIGPCYVDKYARIGIRMGEFVDETLFYERLKEVLALKKREYPELAFDAEAIFNEYKEYAAFLKPMVCDTAIVLDEAFQEGKTVLFEGAQGTMLDIDYGTYPFVTSSHPGATGVSEGTGIGPINITHSVGIIKAYTTRVGSGPFPTEFDDEIAHHIREAGHEYGTVTKRPRRIGWFDAVVVNQSRRMSSLTGMAIMLLDVLTGLDTIKICTAYRLDGKEIHGLPSTVKDIEKCEPVYEEMPGWKEDITHVKSFEELPVNAKNYLNRISELVHCPIYLFSVGPDREQTVIVNEIMK</sequence>
<dbReference type="Gene3D" id="3.40.440.10">
    <property type="entry name" value="Adenylosuccinate Synthetase, subunit A, domain 1"/>
    <property type="match status" value="1"/>
</dbReference>
<dbReference type="InterPro" id="IPR033128">
    <property type="entry name" value="Adenylosuccin_syn_Lys_AS"/>
</dbReference>
<evidence type="ECO:0000256" key="4">
    <source>
        <dbReference type="ARBA" id="ARBA00022741"/>
    </source>
</evidence>
<evidence type="ECO:0000256" key="7">
    <source>
        <dbReference type="ARBA" id="ARBA00023134"/>
    </source>
</evidence>
<feature type="binding site" evidence="8">
    <location>
        <begin position="12"/>
        <end position="18"/>
    </location>
    <ligand>
        <name>GTP</name>
        <dbReference type="ChEBI" id="CHEBI:37565"/>
    </ligand>
</feature>
<dbReference type="PANTHER" id="PTHR11846">
    <property type="entry name" value="ADENYLOSUCCINATE SYNTHETASE"/>
    <property type="match status" value="1"/>
</dbReference>
<feature type="binding site" evidence="8">
    <location>
        <begin position="293"/>
        <end position="299"/>
    </location>
    <ligand>
        <name>substrate</name>
    </ligand>
</feature>
<dbReference type="Gene3D" id="3.90.170.10">
    <property type="entry name" value="Adenylosuccinate Synthetase, subunit A, domain 3"/>
    <property type="match status" value="1"/>
</dbReference>
<dbReference type="EC" id="6.3.4.4" evidence="8 10"/>
<reference evidence="11" key="1">
    <citation type="submission" date="2020-10" db="EMBL/GenBank/DDBJ databases">
        <authorList>
            <person name="Gilroy R."/>
        </authorList>
    </citation>
    <scope>NUCLEOTIDE SEQUENCE</scope>
    <source>
        <strain evidence="11">CHK195-11698</strain>
    </source>
</reference>
<evidence type="ECO:0000256" key="2">
    <source>
        <dbReference type="ARBA" id="ARBA00022598"/>
    </source>
</evidence>
<comment type="subcellular location">
    <subcellularLocation>
        <location evidence="8">Cytoplasm</location>
    </subcellularLocation>
</comment>
<comment type="caution">
    <text evidence="11">The sequence shown here is derived from an EMBL/GenBank/DDBJ whole genome shotgun (WGS) entry which is preliminary data.</text>
</comment>
<comment type="function">
    <text evidence="8">Plays an important role in the de novo pathway of purine nucleotide biosynthesis. Catalyzes the first committed step in the biosynthesis of AMP from IMP.</text>
</comment>
<dbReference type="EMBL" id="DVMJ01000061">
    <property type="protein sequence ID" value="HIU13862.1"/>
    <property type="molecule type" value="Genomic_DNA"/>
</dbReference>
<evidence type="ECO:0000256" key="10">
    <source>
        <dbReference type="RuleBase" id="RU000520"/>
    </source>
</evidence>
<feature type="active site" evidence="9">
    <location>
        <position position="138"/>
    </location>
</feature>
<dbReference type="SUPFAM" id="SSF52540">
    <property type="entry name" value="P-loop containing nucleoside triphosphate hydrolases"/>
    <property type="match status" value="1"/>
</dbReference>
<keyword evidence="2 8" id="KW-0436">Ligase</keyword>
<dbReference type="PANTHER" id="PTHR11846:SF0">
    <property type="entry name" value="ADENYLOSUCCINATE SYNTHETASE"/>
    <property type="match status" value="1"/>
</dbReference>
<feature type="binding site" evidence="8">
    <location>
        <begin position="407"/>
        <end position="409"/>
    </location>
    <ligand>
        <name>GTP</name>
        <dbReference type="ChEBI" id="CHEBI:37565"/>
    </ligand>
</feature>
<comment type="subunit">
    <text evidence="1 8">Homodimer.</text>
</comment>
<dbReference type="FunFam" id="1.10.300.10:FF:000001">
    <property type="entry name" value="Adenylosuccinate synthetase"/>
    <property type="match status" value="1"/>
</dbReference>
<organism evidence="11 12">
    <name type="scientific">Candidatus Fimiplasma intestinipullorum</name>
    <dbReference type="NCBI Taxonomy" id="2840825"/>
    <lineage>
        <taxon>Bacteria</taxon>
        <taxon>Bacillati</taxon>
        <taxon>Bacillota</taxon>
        <taxon>Clostridia</taxon>
        <taxon>Eubacteriales</taxon>
        <taxon>Candidatus Fimiplasma</taxon>
    </lineage>
</organism>
<dbReference type="SMART" id="SM00788">
    <property type="entry name" value="Adenylsucc_synt"/>
    <property type="match status" value="1"/>
</dbReference>
<feature type="binding site" description="in other chain" evidence="8">
    <location>
        <begin position="38"/>
        <end position="41"/>
    </location>
    <ligand>
        <name>IMP</name>
        <dbReference type="ChEBI" id="CHEBI:58053"/>
        <note>ligand shared between dimeric partners</note>
    </ligand>
</feature>
<dbReference type="CDD" id="cd03108">
    <property type="entry name" value="AdSS"/>
    <property type="match status" value="1"/>
</dbReference>
<feature type="binding site" evidence="8">
    <location>
        <position position="141"/>
    </location>
    <ligand>
        <name>IMP</name>
        <dbReference type="ChEBI" id="CHEBI:58053"/>
        <note>ligand shared between dimeric partners</note>
    </ligand>
</feature>
<comment type="pathway">
    <text evidence="8 10">Purine metabolism; AMP biosynthesis via de novo pathway; AMP from IMP: step 1/2.</text>
</comment>
<feature type="binding site" evidence="8">
    <location>
        <begin position="325"/>
        <end position="327"/>
    </location>
    <ligand>
        <name>GTP</name>
        <dbReference type="ChEBI" id="CHEBI:37565"/>
    </ligand>
</feature>
<gene>
    <name evidence="8" type="primary">purA</name>
    <name evidence="11" type="ORF">IAD15_07330</name>
</gene>
<keyword evidence="7 8" id="KW-0342">GTP-binding</keyword>
<feature type="binding site" description="in other chain" evidence="8">
    <location>
        <position position="233"/>
    </location>
    <ligand>
        <name>IMP</name>
        <dbReference type="ChEBI" id="CHEBI:58053"/>
        <note>ligand shared between dimeric partners</note>
    </ligand>
</feature>
<dbReference type="GO" id="GO:0000287">
    <property type="term" value="F:magnesium ion binding"/>
    <property type="evidence" value="ECO:0007669"/>
    <property type="project" value="UniProtKB-UniRule"/>
</dbReference>
<proteinExistence type="inferred from homology"/>
<keyword evidence="5 8" id="KW-0658">Purine biosynthesis</keyword>
<evidence type="ECO:0000256" key="6">
    <source>
        <dbReference type="ARBA" id="ARBA00022842"/>
    </source>
</evidence>
<dbReference type="PROSITE" id="PS01266">
    <property type="entry name" value="ADENYLOSUCCIN_SYN_1"/>
    <property type="match status" value="1"/>
</dbReference>
<dbReference type="NCBIfam" id="NF002223">
    <property type="entry name" value="PRK01117.1"/>
    <property type="match status" value="1"/>
</dbReference>
<dbReference type="Gene3D" id="1.10.300.10">
    <property type="entry name" value="Adenylosuccinate Synthetase, subunit A, domain 2"/>
    <property type="match status" value="1"/>
</dbReference>
<evidence type="ECO:0000256" key="1">
    <source>
        <dbReference type="ARBA" id="ARBA00011738"/>
    </source>
</evidence>
<dbReference type="InterPro" id="IPR042109">
    <property type="entry name" value="Adenylosuccinate_synth_dom1"/>
</dbReference>
<accession>A0A9D1HNE1</accession>
<evidence type="ECO:0000256" key="9">
    <source>
        <dbReference type="PROSITE-ProRule" id="PRU10134"/>
    </source>
</evidence>
<feature type="binding site" description="in other chain" evidence="8">
    <location>
        <position position="127"/>
    </location>
    <ligand>
        <name>IMP</name>
        <dbReference type="ChEBI" id="CHEBI:58053"/>
        <note>ligand shared between dimeric partners</note>
    </ligand>
</feature>
<comment type="cofactor">
    <cofactor evidence="8">
        <name>Mg(2+)</name>
        <dbReference type="ChEBI" id="CHEBI:18420"/>
    </cofactor>
    <text evidence="8">Binds 1 Mg(2+) ion per subunit.</text>
</comment>
<comment type="catalytic activity">
    <reaction evidence="8 10">
        <text>IMP + L-aspartate + GTP = N(6)-(1,2-dicarboxyethyl)-AMP + GDP + phosphate + 2 H(+)</text>
        <dbReference type="Rhea" id="RHEA:15753"/>
        <dbReference type="ChEBI" id="CHEBI:15378"/>
        <dbReference type="ChEBI" id="CHEBI:29991"/>
        <dbReference type="ChEBI" id="CHEBI:37565"/>
        <dbReference type="ChEBI" id="CHEBI:43474"/>
        <dbReference type="ChEBI" id="CHEBI:57567"/>
        <dbReference type="ChEBI" id="CHEBI:58053"/>
        <dbReference type="ChEBI" id="CHEBI:58189"/>
        <dbReference type="EC" id="6.3.4.4"/>
    </reaction>
</comment>
<dbReference type="AlphaFoldDB" id="A0A9D1HNE1"/>
<dbReference type="HAMAP" id="MF_00011">
    <property type="entry name" value="Adenylosucc_synth"/>
    <property type="match status" value="1"/>
</dbReference>
<dbReference type="InterPro" id="IPR018220">
    <property type="entry name" value="Adenylosuccin_syn_GTP-bd"/>
</dbReference>
<feature type="binding site" evidence="8">
    <location>
        <position position="299"/>
    </location>
    <ligand>
        <name>GTP</name>
        <dbReference type="ChEBI" id="CHEBI:37565"/>
    </ligand>
</feature>
<protein>
    <recommendedName>
        <fullName evidence="8 10">Adenylosuccinate synthetase</fullName>
        <shortName evidence="8">AMPSase</shortName>
        <shortName evidence="8">AdSS</shortName>
        <ecNumber evidence="8 10">6.3.4.4</ecNumber>
    </recommendedName>
    <alternativeName>
        <fullName evidence="8">IMP--aspartate ligase</fullName>
    </alternativeName>
</protein>
<keyword evidence="4 8" id="KW-0547">Nucleotide-binding</keyword>
<dbReference type="FunFam" id="3.90.170.10:FF:000001">
    <property type="entry name" value="Adenylosuccinate synthetase"/>
    <property type="match status" value="1"/>
</dbReference>
<evidence type="ECO:0000313" key="12">
    <source>
        <dbReference type="Proteomes" id="UP000824175"/>
    </source>
</evidence>
<comment type="similarity">
    <text evidence="8 10">Belongs to the adenylosuccinate synthetase family.</text>
</comment>
<dbReference type="InterPro" id="IPR027417">
    <property type="entry name" value="P-loop_NTPase"/>
</dbReference>